<dbReference type="EMBL" id="SAUY01000027">
    <property type="protein sequence ID" value="RWR27977.1"/>
    <property type="molecule type" value="Genomic_DNA"/>
</dbReference>
<accession>A0A443K5C7</accession>
<evidence type="ECO:0000313" key="2">
    <source>
        <dbReference type="Proteomes" id="UP000284451"/>
    </source>
</evidence>
<protein>
    <submittedName>
        <fullName evidence="1">Uncharacterized protein</fullName>
    </submittedName>
</protein>
<comment type="caution">
    <text evidence="1">The sequence shown here is derived from an EMBL/GenBank/DDBJ whole genome shotgun (WGS) entry which is preliminary data.</text>
</comment>
<proteinExistence type="predicted"/>
<reference evidence="1 2" key="1">
    <citation type="submission" date="2019-01" db="EMBL/GenBank/DDBJ databases">
        <title>Sinorhodobacter populi sp. nov. isolated from the symptomatic bark tissue of Populus euramericana canker.</title>
        <authorList>
            <person name="Xu G."/>
        </authorList>
    </citation>
    <scope>NUCLEOTIDE SEQUENCE [LARGE SCALE GENOMIC DNA]</scope>
    <source>
        <strain evidence="1 2">07D10-4-3</strain>
    </source>
</reference>
<reference evidence="1 2" key="2">
    <citation type="submission" date="2019-01" db="EMBL/GenBank/DDBJ databases">
        <authorList>
            <person name="Li Y."/>
        </authorList>
    </citation>
    <scope>NUCLEOTIDE SEQUENCE [LARGE SCALE GENOMIC DNA]</scope>
    <source>
        <strain evidence="1 2">07D10-4-3</strain>
    </source>
</reference>
<sequence>MQAPPEKAPALRLFPYQAPFRSSGWLLRFISRQYGGRTVVADYRKETTDALARREAPAFENALRARQVGLG</sequence>
<organism evidence="1 2">
    <name type="scientific">Paenirhodobacter populi</name>
    <dbReference type="NCBI Taxonomy" id="2306993"/>
    <lineage>
        <taxon>Bacteria</taxon>
        <taxon>Pseudomonadati</taxon>
        <taxon>Pseudomonadota</taxon>
        <taxon>Alphaproteobacteria</taxon>
        <taxon>Rhodobacterales</taxon>
        <taxon>Rhodobacter group</taxon>
        <taxon>Paenirhodobacter</taxon>
    </lineage>
</organism>
<evidence type="ECO:0000313" key="1">
    <source>
        <dbReference type="EMBL" id="RWR27977.1"/>
    </source>
</evidence>
<dbReference type="AlphaFoldDB" id="A0A443K5C7"/>
<name>A0A443K5C7_9RHOB</name>
<dbReference type="RefSeq" id="WP_128233477.1">
    <property type="nucleotide sequence ID" value="NZ_SAUY01000027.1"/>
</dbReference>
<dbReference type="Proteomes" id="UP000284451">
    <property type="component" value="Unassembled WGS sequence"/>
</dbReference>
<gene>
    <name evidence="1" type="ORF">D2T29_17455</name>
</gene>